<keyword evidence="2" id="KW-1185">Reference proteome</keyword>
<evidence type="ECO:0000313" key="2">
    <source>
        <dbReference type="Proteomes" id="UP000290849"/>
    </source>
</evidence>
<dbReference type="Proteomes" id="UP000290849">
    <property type="component" value="Unassembled WGS sequence"/>
</dbReference>
<comment type="caution">
    <text evidence="1">The sequence shown here is derived from an EMBL/GenBank/DDBJ whole genome shotgun (WGS) entry which is preliminary data.</text>
</comment>
<organism evidence="1 2">
    <name type="scientific">Achromobacter aloeverae</name>
    <dbReference type="NCBI Taxonomy" id="1750518"/>
    <lineage>
        <taxon>Bacteria</taxon>
        <taxon>Pseudomonadati</taxon>
        <taxon>Pseudomonadota</taxon>
        <taxon>Betaproteobacteria</taxon>
        <taxon>Burkholderiales</taxon>
        <taxon>Alcaligenaceae</taxon>
        <taxon>Achromobacter</taxon>
    </lineage>
</organism>
<gene>
    <name evidence="1" type="ORF">C7R54_10745</name>
</gene>
<dbReference type="AlphaFoldDB" id="A0A4Q1HM74"/>
<protein>
    <recommendedName>
        <fullName evidence="3">Haemolysin activator HlyB C-terminal domain-containing protein</fullName>
    </recommendedName>
</protein>
<dbReference type="EMBL" id="PYAL01000002">
    <property type="protein sequence ID" value="RXN91593.1"/>
    <property type="molecule type" value="Genomic_DNA"/>
</dbReference>
<name>A0A4Q1HM74_9BURK</name>
<accession>A0A4Q1HM74</accession>
<reference evidence="1 2" key="1">
    <citation type="journal article" date="2017" name="Int. J. Syst. Evol. Microbiol.">
        <title>Achromobacter aloeverae sp. nov., isolated from the root of Aloe vera (L.) Burm.f.</title>
        <authorList>
            <person name="Kuncharoen N."/>
            <person name="Muramatsu Y."/>
            <person name="Shibata C."/>
            <person name="Kamakura Y."/>
            <person name="Nakagawa Y."/>
            <person name="Tanasupawat S."/>
        </authorList>
    </citation>
    <scope>NUCLEOTIDE SEQUENCE [LARGE SCALE GENOMIC DNA]</scope>
    <source>
        <strain evidence="1 2">AVA-1</strain>
    </source>
</reference>
<evidence type="ECO:0008006" key="3">
    <source>
        <dbReference type="Google" id="ProtNLM"/>
    </source>
</evidence>
<dbReference type="Gene3D" id="2.40.160.50">
    <property type="entry name" value="membrane protein fhac: a member of the omp85/tpsb transporter family"/>
    <property type="match status" value="1"/>
</dbReference>
<dbReference type="OrthoDB" id="572300at2"/>
<evidence type="ECO:0000313" key="1">
    <source>
        <dbReference type="EMBL" id="RXN91593.1"/>
    </source>
</evidence>
<dbReference type="RefSeq" id="WP_129150261.1">
    <property type="nucleotide sequence ID" value="NZ_JBHSDO010000013.1"/>
</dbReference>
<proteinExistence type="predicted"/>
<sequence length="80" mass="8472">MTGQWQTVAFFDSAHAKLNRHPWSGGDNSATLSGAGVGLAWGGKDLWRVSISVARRIGGVPSVVSDQSSTRVWAVISKGF</sequence>